<comment type="caution">
    <text evidence="3">The sequence shown here is derived from an EMBL/GenBank/DDBJ whole genome shotgun (WGS) entry which is preliminary data.</text>
</comment>
<dbReference type="Gene3D" id="3.40.33.10">
    <property type="entry name" value="CAP"/>
    <property type="match status" value="1"/>
</dbReference>
<keyword evidence="4" id="KW-1185">Reference proteome</keyword>
<evidence type="ECO:0000313" key="4">
    <source>
        <dbReference type="Proteomes" id="UP000076947"/>
    </source>
</evidence>
<evidence type="ECO:0000259" key="1">
    <source>
        <dbReference type="SMART" id="SM00198"/>
    </source>
</evidence>
<organism evidence="3 4">
    <name type="scientific">Corynebacterium stationis</name>
    <dbReference type="NCBI Taxonomy" id="1705"/>
    <lineage>
        <taxon>Bacteria</taxon>
        <taxon>Bacillati</taxon>
        <taxon>Actinomycetota</taxon>
        <taxon>Actinomycetes</taxon>
        <taxon>Mycobacteriales</taxon>
        <taxon>Corynebacteriaceae</taxon>
        <taxon>Corynebacterium</taxon>
    </lineage>
</organism>
<dbReference type="EMBL" id="LSTQ01000008">
    <property type="protein sequence ID" value="OAH30454.1"/>
    <property type="molecule type" value="Genomic_DNA"/>
</dbReference>
<gene>
    <name evidence="3" type="ORF">AYJ05_06860</name>
    <name evidence="2" type="ORF">HF853_03785</name>
</gene>
<dbReference type="InterPro" id="IPR035940">
    <property type="entry name" value="CAP_sf"/>
</dbReference>
<dbReference type="Proteomes" id="UP000076947">
    <property type="component" value="Unassembled WGS sequence"/>
</dbReference>
<dbReference type="SUPFAM" id="SSF55797">
    <property type="entry name" value="PR-1-like"/>
    <property type="match status" value="1"/>
</dbReference>
<dbReference type="PANTHER" id="PTHR31157:SF1">
    <property type="entry name" value="SCP DOMAIN-CONTAINING PROTEIN"/>
    <property type="match status" value="1"/>
</dbReference>
<accession>A0A177INV8</accession>
<dbReference type="InterPro" id="IPR014044">
    <property type="entry name" value="CAP_dom"/>
</dbReference>
<sequence>MNAIQTQIAGIVAVITAATGSLTGGVQDVVQSIGAHVGGSSQSITATANAATPPSSSNIVNTQSVYVAINEYRIRHGVAPVAPNPQLDSIAQRWANHMARTGVPAHNPNYLKQYPAGWKEGGENVHQNWRGASTQEVVQAWHNSPSHRQNQADPYFNQIGVGVAYSSDGRMWIVTNYMR</sequence>
<reference evidence="4" key="2">
    <citation type="submission" date="2016-02" db="EMBL/GenBank/DDBJ databases">
        <authorList>
            <person name="Kaur G."/>
            <person name="Nair G.R."/>
            <person name="Mayilraj S."/>
        </authorList>
    </citation>
    <scope>NUCLEOTIDE SEQUENCE [LARGE SCALE GENOMIC DNA]</scope>
    <source>
        <strain evidence="4">GA-15</strain>
    </source>
</reference>
<name>A0A177INV8_9CORY</name>
<dbReference type="CDD" id="cd05379">
    <property type="entry name" value="CAP_bacterial"/>
    <property type="match status" value="1"/>
</dbReference>
<dbReference type="Pfam" id="PF00188">
    <property type="entry name" value="CAP"/>
    <property type="match status" value="1"/>
</dbReference>
<reference evidence="2 5" key="3">
    <citation type="submission" date="2020-04" db="EMBL/GenBank/DDBJ databases">
        <authorList>
            <person name="Hitch T.C.A."/>
            <person name="Wylensek D."/>
            <person name="Clavel T."/>
        </authorList>
    </citation>
    <scope>NUCLEOTIDE SEQUENCE [LARGE SCALE GENOMIC DNA]</scope>
    <source>
        <strain evidence="2 5">BL-383-APC-3D</strain>
    </source>
</reference>
<dbReference type="SMART" id="SM00198">
    <property type="entry name" value="SCP"/>
    <property type="match status" value="1"/>
</dbReference>
<dbReference type="PANTHER" id="PTHR31157">
    <property type="entry name" value="SCP DOMAIN-CONTAINING PROTEIN"/>
    <property type="match status" value="1"/>
</dbReference>
<dbReference type="RefSeq" id="WP_066838770.1">
    <property type="nucleotide sequence ID" value="NZ_CANSTI010000023.1"/>
</dbReference>
<dbReference type="OrthoDB" id="68195at2"/>
<reference evidence="3" key="1">
    <citation type="submission" date="2016-02" db="EMBL/GenBank/DDBJ databases">
        <authorList>
            <person name="Wen L."/>
            <person name="He K."/>
            <person name="Yang H."/>
        </authorList>
    </citation>
    <scope>NUCLEOTIDE SEQUENCE [LARGE SCALE GENOMIC DNA]</scope>
    <source>
        <strain evidence="3">GA-15</strain>
    </source>
</reference>
<dbReference type="AlphaFoldDB" id="A0A177INV8"/>
<evidence type="ECO:0000313" key="2">
    <source>
        <dbReference type="EMBL" id="NME88807.1"/>
    </source>
</evidence>
<proteinExistence type="predicted"/>
<evidence type="ECO:0000313" key="3">
    <source>
        <dbReference type="EMBL" id="OAH30454.1"/>
    </source>
</evidence>
<feature type="domain" description="SCP" evidence="1">
    <location>
        <begin position="61"/>
        <end position="179"/>
    </location>
</feature>
<evidence type="ECO:0000313" key="5">
    <source>
        <dbReference type="Proteomes" id="UP000544551"/>
    </source>
</evidence>
<dbReference type="Proteomes" id="UP000544551">
    <property type="component" value="Unassembled WGS sequence"/>
</dbReference>
<protein>
    <submittedName>
        <fullName evidence="2">CAP domain-containing protein</fullName>
    </submittedName>
</protein>
<dbReference type="EMBL" id="JABAFZ010000003">
    <property type="protein sequence ID" value="NME88807.1"/>
    <property type="molecule type" value="Genomic_DNA"/>
</dbReference>